<accession>A0ABQ9ZZF9</accession>
<reference evidence="3 4" key="1">
    <citation type="journal article" date="2023" name="Nucleic Acids Res.">
        <title>The hologenome of Daphnia magna reveals possible DNA methylation and microbiome-mediated evolution of the host genome.</title>
        <authorList>
            <person name="Chaturvedi A."/>
            <person name="Li X."/>
            <person name="Dhandapani V."/>
            <person name="Marshall H."/>
            <person name="Kissane S."/>
            <person name="Cuenca-Cambronero M."/>
            <person name="Asole G."/>
            <person name="Calvet F."/>
            <person name="Ruiz-Romero M."/>
            <person name="Marangio P."/>
            <person name="Guigo R."/>
            <person name="Rago D."/>
            <person name="Mirbahai L."/>
            <person name="Eastwood N."/>
            <person name="Colbourne J.K."/>
            <person name="Zhou J."/>
            <person name="Mallon E."/>
            <person name="Orsini L."/>
        </authorList>
    </citation>
    <scope>NUCLEOTIDE SEQUENCE [LARGE SCALE GENOMIC DNA]</scope>
    <source>
        <strain evidence="3">LRV0_1</strain>
    </source>
</reference>
<sequence length="388" mass="43030">MRSMTFNSSVEVVRSNATFHSNFIFKVVHIFLSLTFTMIASLFLLPVIAMLLSIGSIEAGPSTPRTNIQNATTEASSEKVSNIKSRQFNTNVPTGATGLSAGNSASLLQSPLQQLALLQQVTSSNNSPMSIASELEAQKQEALQLQNQKQQQGLMASVQIQQDQVATAQAAITNQSQMVNGQFQPGANVQAALNPQLQQLQQTLEAQKQQLLIQQQLLQQQVKPEAQQMNKQQILIAQLLNEPPAKRPQLWEQIKQTITKQEAAMMVNPFANQMGQTSSTPAIFSQSNISQPSRSQQEMQRYQALLQLLSLASLSSNNPNRLGHYAEPNRSTMSSIGSGLPYSFGSNAINAQLLQQQQMQQHQMLLLQRQQQMMMFQHQMAMMNPFMF</sequence>
<comment type="caution">
    <text evidence="3">The sequence shown here is derived from an EMBL/GenBank/DDBJ whole genome shotgun (WGS) entry which is preliminary data.</text>
</comment>
<feature type="region of interest" description="Disordered" evidence="1">
    <location>
        <begin position="62"/>
        <end position="82"/>
    </location>
</feature>
<dbReference type="EMBL" id="JAOYFB010000036">
    <property type="protein sequence ID" value="KAK4018221.1"/>
    <property type="molecule type" value="Genomic_DNA"/>
</dbReference>
<dbReference type="Proteomes" id="UP001234178">
    <property type="component" value="Unassembled WGS sequence"/>
</dbReference>
<organism evidence="3 4">
    <name type="scientific">Daphnia magna</name>
    <dbReference type="NCBI Taxonomy" id="35525"/>
    <lineage>
        <taxon>Eukaryota</taxon>
        <taxon>Metazoa</taxon>
        <taxon>Ecdysozoa</taxon>
        <taxon>Arthropoda</taxon>
        <taxon>Crustacea</taxon>
        <taxon>Branchiopoda</taxon>
        <taxon>Diplostraca</taxon>
        <taxon>Cladocera</taxon>
        <taxon>Anomopoda</taxon>
        <taxon>Daphniidae</taxon>
        <taxon>Daphnia</taxon>
    </lineage>
</organism>
<feature type="compositionally biased region" description="Polar residues" evidence="1">
    <location>
        <begin position="63"/>
        <end position="82"/>
    </location>
</feature>
<keyword evidence="2" id="KW-0812">Transmembrane</keyword>
<proteinExistence type="predicted"/>
<evidence type="ECO:0000256" key="2">
    <source>
        <dbReference type="SAM" id="Phobius"/>
    </source>
</evidence>
<feature type="transmembrane region" description="Helical" evidence="2">
    <location>
        <begin position="30"/>
        <end position="54"/>
    </location>
</feature>
<evidence type="ECO:0000256" key="1">
    <source>
        <dbReference type="SAM" id="MobiDB-lite"/>
    </source>
</evidence>
<keyword evidence="2" id="KW-1133">Transmembrane helix</keyword>
<evidence type="ECO:0000313" key="3">
    <source>
        <dbReference type="EMBL" id="KAK4018221.1"/>
    </source>
</evidence>
<keyword evidence="4" id="KW-1185">Reference proteome</keyword>
<keyword evidence="2" id="KW-0472">Membrane</keyword>
<evidence type="ECO:0000313" key="4">
    <source>
        <dbReference type="Proteomes" id="UP001234178"/>
    </source>
</evidence>
<name>A0ABQ9ZZF9_9CRUS</name>
<gene>
    <name evidence="3" type="ORF">OUZ56_000289</name>
</gene>
<protein>
    <submittedName>
        <fullName evidence="3">Uncharacterized protein</fullName>
    </submittedName>
</protein>